<dbReference type="Proteomes" id="UP000467840">
    <property type="component" value="Chromosome 16"/>
</dbReference>
<keyword evidence="3" id="KW-1185">Reference proteome</keyword>
<gene>
    <name evidence="2" type="ORF">GH714_035811</name>
</gene>
<proteinExistence type="predicted"/>
<evidence type="ECO:0000259" key="1">
    <source>
        <dbReference type="Pfam" id="PF24626"/>
    </source>
</evidence>
<evidence type="ECO:0000313" key="2">
    <source>
        <dbReference type="EMBL" id="KAF2304621.1"/>
    </source>
</evidence>
<protein>
    <recommendedName>
        <fullName evidence="1">Tf2-1-like SH3-like domain-containing protein</fullName>
    </recommendedName>
</protein>
<dbReference type="PANTHER" id="PTHR37984">
    <property type="entry name" value="PROTEIN CBG26694"/>
    <property type="match status" value="1"/>
</dbReference>
<name>A0A6A6LT67_HEVBR</name>
<comment type="caution">
    <text evidence="2">The sequence shown here is derived from an EMBL/GenBank/DDBJ whole genome shotgun (WGS) entry which is preliminary data.</text>
</comment>
<dbReference type="AlphaFoldDB" id="A0A6A6LT67"/>
<organism evidence="2 3">
    <name type="scientific">Hevea brasiliensis</name>
    <name type="common">Para rubber tree</name>
    <name type="synonym">Siphonia brasiliensis</name>
    <dbReference type="NCBI Taxonomy" id="3981"/>
    <lineage>
        <taxon>Eukaryota</taxon>
        <taxon>Viridiplantae</taxon>
        <taxon>Streptophyta</taxon>
        <taxon>Embryophyta</taxon>
        <taxon>Tracheophyta</taxon>
        <taxon>Spermatophyta</taxon>
        <taxon>Magnoliopsida</taxon>
        <taxon>eudicotyledons</taxon>
        <taxon>Gunneridae</taxon>
        <taxon>Pentapetalae</taxon>
        <taxon>rosids</taxon>
        <taxon>fabids</taxon>
        <taxon>Malpighiales</taxon>
        <taxon>Euphorbiaceae</taxon>
        <taxon>Crotonoideae</taxon>
        <taxon>Micrandreae</taxon>
        <taxon>Hevea</taxon>
    </lineage>
</organism>
<feature type="domain" description="Tf2-1-like SH3-like" evidence="1">
    <location>
        <begin position="163"/>
        <end position="222"/>
    </location>
</feature>
<accession>A0A6A6LT67</accession>
<dbReference type="InterPro" id="IPR056924">
    <property type="entry name" value="SH3_Tf2-1"/>
</dbReference>
<reference evidence="2 3" key="1">
    <citation type="journal article" date="2020" name="Mol. Plant">
        <title>The Chromosome-Based Rubber Tree Genome Provides New Insights into Spurge Genome Evolution and Rubber Biosynthesis.</title>
        <authorList>
            <person name="Liu J."/>
            <person name="Shi C."/>
            <person name="Shi C.C."/>
            <person name="Li W."/>
            <person name="Zhang Q.J."/>
            <person name="Zhang Y."/>
            <person name="Li K."/>
            <person name="Lu H.F."/>
            <person name="Shi C."/>
            <person name="Zhu S.T."/>
            <person name="Xiao Z.Y."/>
            <person name="Nan H."/>
            <person name="Yue Y."/>
            <person name="Zhu X.G."/>
            <person name="Wu Y."/>
            <person name="Hong X.N."/>
            <person name="Fan G.Y."/>
            <person name="Tong Y."/>
            <person name="Zhang D."/>
            <person name="Mao C.L."/>
            <person name="Liu Y.L."/>
            <person name="Hao S.J."/>
            <person name="Liu W.Q."/>
            <person name="Lv M.Q."/>
            <person name="Zhang H.B."/>
            <person name="Liu Y."/>
            <person name="Hu-Tang G.R."/>
            <person name="Wang J.P."/>
            <person name="Wang J.H."/>
            <person name="Sun Y.H."/>
            <person name="Ni S.B."/>
            <person name="Chen W.B."/>
            <person name="Zhang X.C."/>
            <person name="Jiao Y.N."/>
            <person name="Eichler E.E."/>
            <person name="Li G.H."/>
            <person name="Liu X."/>
            <person name="Gao L.Z."/>
        </authorList>
    </citation>
    <scope>NUCLEOTIDE SEQUENCE [LARGE SCALE GENOMIC DNA]</scope>
    <source>
        <strain evidence="3">cv. GT1</strain>
        <tissue evidence="2">Leaf</tissue>
    </source>
</reference>
<dbReference type="Pfam" id="PF24626">
    <property type="entry name" value="SH3_Tf2-1"/>
    <property type="match status" value="1"/>
</dbReference>
<sequence length="247" mass="27897">MARTLRSKRLKGVGIGEVLSQGHSIAFFSEKLNEAKQRWVEFLNEYSFVLKYRSGVENKAADALSHIAIVLHEMSANVIGFEKMKDDYDTCPDFGLIFQEVNIVDLVPLPLGICVSQPTESFAQHIHELHDEIRRKIALSNENYKHAANVHRRNKEFNVCDNAMVCICPKRFPKNSLKKLHARAIGPFFILQKIGYNAYLLDLPKNMNISPVFNVEDLSPYRGTFVPPILPSSVSTSQLVTKSPSLP</sequence>
<dbReference type="EMBL" id="JAAGAX010000009">
    <property type="protein sequence ID" value="KAF2304621.1"/>
    <property type="molecule type" value="Genomic_DNA"/>
</dbReference>
<dbReference type="InterPro" id="IPR050951">
    <property type="entry name" value="Retrovirus_Pol_polyprotein"/>
</dbReference>
<dbReference type="PANTHER" id="PTHR37984:SF5">
    <property type="entry name" value="PROTEIN NYNRIN-LIKE"/>
    <property type="match status" value="1"/>
</dbReference>
<evidence type="ECO:0000313" key="3">
    <source>
        <dbReference type="Proteomes" id="UP000467840"/>
    </source>
</evidence>